<feature type="domain" description="Ketosynthase family 3 (KS3)" evidence="6">
    <location>
        <begin position="10"/>
        <end position="433"/>
    </location>
</feature>
<dbReference type="SUPFAM" id="SSF52151">
    <property type="entry name" value="FabD/lysophospholipase-like"/>
    <property type="match status" value="1"/>
</dbReference>
<dbReference type="Gene3D" id="3.40.50.720">
    <property type="entry name" value="NAD(P)-binding Rossmann-like Domain"/>
    <property type="match status" value="1"/>
</dbReference>
<dbReference type="Gene3D" id="3.40.47.10">
    <property type="match status" value="1"/>
</dbReference>
<dbReference type="PANTHER" id="PTHR43775:SF51">
    <property type="entry name" value="INACTIVE PHENOLPHTHIOCEROL SYNTHESIS POLYKETIDE SYNTHASE TYPE I PKS1-RELATED"/>
    <property type="match status" value="1"/>
</dbReference>
<evidence type="ECO:0000259" key="6">
    <source>
        <dbReference type="PROSITE" id="PS52004"/>
    </source>
</evidence>
<dbReference type="InterPro" id="IPR001227">
    <property type="entry name" value="Ac_transferase_dom_sf"/>
</dbReference>
<keyword evidence="3 7" id="KW-0808">Transferase</keyword>
<dbReference type="SUPFAM" id="SSF51735">
    <property type="entry name" value="NAD(P)-binding Rossmann-fold domains"/>
    <property type="match status" value="1"/>
</dbReference>
<name>A0A4Z0PIV9_9BACT</name>
<dbReference type="EMBL" id="SRLD01000026">
    <property type="protein sequence ID" value="TGE15090.1"/>
    <property type="molecule type" value="Genomic_DNA"/>
</dbReference>
<evidence type="ECO:0000313" key="8">
    <source>
        <dbReference type="Proteomes" id="UP000297739"/>
    </source>
</evidence>
<dbReference type="InterPro" id="IPR036291">
    <property type="entry name" value="NAD(P)-bd_dom_sf"/>
</dbReference>
<organism evidence="7 8">
    <name type="scientific">Hymenobacter elongatus</name>
    <dbReference type="NCBI Taxonomy" id="877208"/>
    <lineage>
        <taxon>Bacteria</taxon>
        <taxon>Pseudomonadati</taxon>
        <taxon>Bacteroidota</taxon>
        <taxon>Cytophagia</taxon>
        <taxon>Cytophagales</taxon>
        <taxon>Hymenobacteraceae</taxon>
        <taxon>Hymenobacter</taxon>
    </lineage>
</organism>
<dbReference type="PROSITE" id="PS50075">
    <property type="entry name" value="CARRIER"/>
    <property type="match status" value="1"/>
</dbReference>
<dbReference type="InterPro" id="IPR014043">
    <property type="entry name" value="Acyl_transferase_dom"/>
</dbReference>
<reference evidence="7 8" key="1">
    <citation type="submission" date="2019-04" db="EMBL/GenBank/DDBJ databases">
        <authorList>
            <person name="Feng G."/>
            <person name="Zhang J."/>
            <person name="Zhu H."/>
        </authorList>
    </citation>
    <scope>NUCLEOTIDE SEQUENCE [LARGE SCALE GENOMIC DNA]</scope>
    <source>
        <strain evidence="7 8">JCM 17223</strain>
    </source>
</reference>
<dbReference type="Gene3D" id="1.10.1200.10">
    <property type="entry name" value="ACP-like"/>
    <property type="match status" value="1"/>
</dbReference>
<dbReference type="Pfam" id="PF00550">
    <property type="entry name" value="PP-binding"/>
    <property type="match status" value="1"/>
</dbReference>
<evidence type="ECO:0000259" key="5">
    <source>
        <dbReference type="PROSITE" id="PS50075"/>
    </source>
</evidence>
<keyword evidence="8" id="KW-1185">Reference proteome</keyword>
<dbReference type="SMART" id="SM00827">
    <property type="entry name" value="PKS_AT"/>
    <property type="match status" value="1"/>
</dbReference>
<feature type="region of interest" description="Disordered" evidence="4">
    <location>
        <begin position="1349"/>
        <end position="1373"/>
    </location>
</feature>
<dbReference type="Pfam" id="PF08659">
    <property type="entry name" value="KR"/>
    <property type="match status" value="1"/>
</dbReference>
<dbReference type="Gene3D" id="3.40.366.10">
    <property type="entry name" value="Malonyl-Coenzyme A Acyl Carrier Protein, domain 2"/>
    <property type="match status" value="1"/>
</dbReference>
<dbReference type="PROSITE" id="PS00606">
    <property type="entry name" value="KS3_1"/>
    <property type="match status" value="1"/>
</dbReference>
<feature type="domain" description="Carrier" evidence="5">
    <location>
        <begin position="1372"/>
        <end position="1447"/>
    </location>
</feature>
<gene>
    <name evidence="7" type="ORF">E5J99_13730</name>
</gene>
<accession>A0A4Z0PIV9</accession>
<evidence type="ECO:0000256" key="4">
    <source>
        <dbReference type="SAM" id="MobiDB-lite"/>
    </source>
</evidence>
<dbReference type="SUPFAM" id="SSF53901">
    <property type="entry name" value="Thiolase-like"/>
    <property type="match status" value="1"/>
</dbReference>
<dbReference type="SMART" id="SM00825">
    <property type="entry name" value="PKS_KS"/>
    <property type="match status" value="1"/>
</dbReference>
<dbReference type="InterPro" id="IPR014030">
    <property type="entry name" value="Ketoacyl_synth_N"/>
</dbReference>
<dbReference type="OrthoDB" id="4317020at2"/>
<dbReference type="RefSeq" id="WP_135498385.1">
    <property type="nucleotide sequence ID" value="NZ_SRLD01000026.1"/>
</dbReference>
<evidence type="ECO:0000256" key="2">
    <source>
        <dbReference type="ARBA" id="ARBA00022553"/>
    </source>
</evidence>
<dbReference type="PANTHER" id="PTHR43775">
    <property type="entry name" value="FATTY ACID SYNTHASE"/>
    <property type="match status" value="1"/>
</dbReference>
<sequence>METKNNNYTGLEVAVIGMACRMPDANTPEKFWQNLQGGKESVRFYSDEELAQLGLSADKINHPSYVKASVTVDDKDCFDANFFDYRPGEAIIMDPQTRIFHECLWEAFEDAGYVPNDLNDIVSLHVSGADSTNWRVYTRFLNEREKLVDGFSASLLNNVNFLPTLVSYKFNLKGPALFLFSACSSSLIAVHQACRSLLTGESKMAVAGGVKIKTSAAPGYVYQSGMIYAPDGHCKAFDANANGTIGGEGAGVVLLKKLKDALADGDHIYAIIKGSAINNDGNRKVGYTAPSVQGQVECIKTAHKLAKVDPATLTYIEAHGTGTKLGDPIEIEALTRAFDNPRKQYCAIGSVKTNFGHLDSAAGIAGFMKTVLAIKNRQIPASLNFSQHNPEIDFENSPFFVNQQLRPWTETVVRAGVSSFGIGGTNAHVVLEEAPVAPAATVPLAKHHLFTFSAKTAWSLDKYLDAFRTHLQTHPAEAVADVAYTLQSRRKAFKYRTVVNARSLNELQEKLTAKMGIGKGNVHSIDPKLVFAFPGTGTQYRNMGLDLYQQYPHFRAVVDEGLNYLLELTGEDYRSALFAPDDAPAAVLNRINATPVAMPLIFVIEYALASLLLEWGVKPSYLIGHSLGEYAAACVAGVFSYRDGLQLVLKRAQLIARVPAGAMLSIHAKEEQVLPYVNNDAICLAAVNSPEQCVVAGPAEAIEQLRLVLGSLNISSVRLNTEVGFHSSLMDPILAEFKKVVDAVSLQAPQIPFISNLHGGFATANEVTQASYWVNHLRQTVRFAQGAETLLDLDDVLVVEVGPRRVLTDFILAQAKAREQSVTAVPTMRKSSEAINDEQFLKDALGVLWVNGVTVAWHKEHPQQNARIVSLPTYQFEKKRFPVKINSDELYNRPSANSADKRGRFQYPFWRAKYLMAAAATVPGSATHLLFSKGNPLFQHLESHLLAAGNEVLDVRPGEQYTVTNRNTITINPNVNEHEERIYQRIMSSKTDLLKIVYSWGFIDGQADAAFVLNLVKNLAGSPLNPRKVQLTIVNEVQPQEASGQPFSASARDVVQAIAAEFPSLFIRSIDVESYAAETELAQKIAGELAANGEDSCVAYRKGKRWVLGQDELALGAAKPSLLRSQGTYVLAGALNSISIVLAEYLVQQFDARVILPRFNPAKEATMAPHVVASLEKLLLEGRLYFHDLAGPDQSAQALKLKEQYGPINGVIFVDQLFSEPALSQASAARLNLLEQLSAKGNSLLEHIALFNDEALDFGWIASCGPALMESLESRLVAAAACKWVAVNFSRQSLEKVMEADNLELLKQGLVMVFENTVGLPEVSEITYTSPSATAATFAADDTDDLYQSEEPRAESYSNTFDRSRLNTPLTSPETDTEKQLLALWEDFFGFTNIGIDDFFFALGGDSLKTMIMLNKIHQSFSVEITLEEFFRDATIKELSKRIDNLHWAKKQVVEVQKGGTSFII</sequence>
<dbReference type="PROSITE" id="PS52004">
    <property type="entry name" value="KS3_2"/>
    <property type="match status" value="1"/>
</dbReference>
<dbReference type="Proteomes" id="UP000297739">
    <property type="component" value="Unassembled WGS sequence"/>
</dbReference>
<dbReference type="GO" id="GO:0006633">
    <property type="term" value="P:fatty acid biosynthetic process"/>
    <property type="evidence" value="ECO:0007669"/>
    <property type="project" value="InterPro"/>
</dbReference>
<evidence type="ECO:0000256" key="3">
    <source>
        <dbReference type="ARBA" id="ARBA00022679"/>
    </source>
</evidence>
<protein>
    <submittedName>
        <fullName evidence="7">Acyltransferase domain-containing protein</fullName>
    </submittedName>
</protein>
<evidence type="ECO:0000313" key="7">
    <source>
        <dbReference type="EMBL" id="TGE15090.1"/>
    </source>
</evidence>
<dbReference type="InterPro" id="IPR018201">
    <property type="entry name" value="Ketoacyl_synth_AS"/>
</dbReference>
<dbReference type="Pfam" id="PF02801">
    <property type="entry name" value="Ketoacyl-synt_C"/>
    <property type="match status" value="1"/>
</dbReference>
<dbReference type="Pfam" id="PF16197">
    <property type="entry name" value="KAsynt_C_assoc"/>
    <property type="match status" value="1"/>
</dbReference>
<keyword evidence="2" id="KW-0597">Phosphoprotein</keyword>
<dbReference type="InterPro" id="IPR016036">
    <property type="entry name" value="Malonyl_transacylase_ACP-bd"/>
</dbReference>
<dbReference type="Gene3D" id="3.30.70.3290">
    <property type="match status" value="1"/>
</dbReference>
<dbReference type="InterPro" id="IPR020841">
    <property type="entry name" value="PKS_Beta-ketoAc_synthase_dom"/>
</dbReference>
<comment type="caution">
    <text evidence="7">The sequence shown here is derived from an EMBL/GenBank/DDBJ whole genome shotgun (WGS) entry which is preliminary data.</text>
</comment>
<dbReference type="InterPro" id="IPR014031">
    <property type="entry name" value="Ketoacyl_synth_C"/>
</dbReference>
<keyword evidence="7" id="KW-0012">Acyltransferase</keyword>
<dbReference type="Gene3D" id="3.30.70.250">
    <property type="entry name" value="Malonyl-CoA ACP transacylase, ACP-binding"/>
    <property type="match status" value="1"/>
</dbReference>
<dbReference type="InterPro" id="IPR013968">
    <property type="entry name" value="PKS_KR"/>
</dbReference>
<dbReference type="InterPro" id="IPR009081">
    <property type="entry name" value="PP-bd_ACP"/>
</dbReference>
<dbReference type="InterPro" id="IPR050091">
    <property type="entry name" value="PKS_NRPS_Biosynth_Enz"/>
</dbReference>
<dbReference type="InterPro" id="IPR016035">
    <property type="entry name" value="Acyl_Trfase/lysoPLipase"/>
</dbReference>
<keyword evidence="1" id="KW-0596">Phosphopantetheine</keyword>
<dbReference type="GO" id="GO:0004315">
    <property type="term" value="F:3-oxoacyl-[acyl-carrier-protein] synthase activity"/>
    <property type="evidence" value="ECO:0007669"/>
    <property type="project" value="InterPro"/>
</dbReference>
<dbReference type="InterPro" id="IPR036736">
    <property type="entry name" value="ACP-like_sf"/>
</dbReference>
<evidence type="ECO:0000256" key="1">
    <source>
        <dbReference type="ARBA" id="ARBA00022450"/>
    </source>
</evidence>
<dbReference type="CDD" id="cd00833">
    <property type="entry name" value="PKS"/>
    <property type="match status" value="1"/>
</dbReference>
<proteinExistence type="predicted"/>
<dbReference type="Pfam" id="PF00109">
    <property type="entry name" value="ketoacyl-synt"/>
    <property type="match status" value="1"/>
</dbReference>
<dbReference type="InterPro" id="IPR016039">
    <property type="entry name" value="Thiolase-like"/>
</dbReference>
<dbReference type="SUPFAM" id="SSF55048">
    <property type="entry name" value="Probable ACP-binding domain of malonyl-CoA ACP transacylase"/>
    <property type="match status" value="1"/>
</dbReference>
<feature type="compositionally biased region" description="Polar residues" evidence="4">
    <location>
        <begin position="1356"/>
        <end position="1373"/>
    </location>
</feature>
<dbReference type="SUPFAM" id="SSF47336">
    <property type="entry name" value="ACP-like"/>
    <property type="match status" value="1"/>
</dbReference>
<dbReference type="GO" id="GO:0004312">
    <property type="term" value="F:fatty acid synthase activity"/>
    <property type="evidence" value="ECO:0007669"/>
    <property type="project" value="TreeGrafter"/>
</dbReference>
<dbReference type="Pfam" id="PF00698">
    <property type="entry name" value="Acyl_transf_1"/>
    <property type="match status" value="1"/>
</dbReference>
<dbReference type="InterPro" id="IPR032821">
    <property type="entry name" value="PKS_assoc"/>
</dbReference>